<comment type="catalytic activity">
    <reaction evidence="9">
        <text>an NDP-alpha-D-glucose + (2R)-3-phosphoglycerate = (2R)-2-O-(alpha-D-glucopyranosyl)-3-phospho-glycerate + a ribonucleoside 5'-diphosphate + H(+)</text>
        <dbReference type="Rhea" id="RHEA:47244"/>
        <dbReference type="ChEBI" id="CHEBI:15378"/>
        <dbReference type="ChEBI" id="CHEBI:57930"/>
        <dbReference type="ChEBI" id="CHEBI:58272"/>
        <dbReference type="ChEBI" id="CHEBI:62600"/>
        <dbReference type="ChEBI" id="CHEBI:76533"/>
        <dbReference type="EC" id="2.4.1.266"/>
    </reaction>
    <physiologicalReaction direction="left-to-right" evidence="9">
        <dbReference type="Rhea" id="RHEA:47245"/>
    </physiologicalReaction>
</comment>
<feature type="domain" description="Glycosyltransferase 2-like" evidence="10">
    <location>
        <begin position="204"/>
        <end position="314"/>
    </location>
</feature>
<dbReference type="Proteomes" id="UP000005139">
    <property type="component" value="Unassembled WGS sequence"/>
</dbReference>
<comment type="caution">
    <text evidence="11">The sequence shown here is derived from an EMBL/GenBank/DDBJ whole genome shotgun (WGS) entry which is preliminary data.</text>
</comment>
<comment type="catalytic activity">
    <reaction evidence="8">
        <text>(2R)-3-phosphoglycerate + UDP-alpha-D-glucose = (2R)-2-O-(alpha-D-glucopyranosyl)-3-phospho-glycerate + UDP + H(+)</text>
        <dbReference type="Rhea" id="RHEA:31319"/>
        <dbReference type="ChEBI" id="CHEBI:15378"/>
        <dbReference type="ChEBI" id="CHEBI:58223"/>
        <dbReference type="ChEBI" id="CHEBI:58272"/>
        <dbReference type="ChEBI" id="CHEBI:58885"/>
        <dbReference type="ChEBI" id="CHEBI:62600"/>
        <dbReference type="EC" id="2.4.1.266"/>
    </reaction>
    <physiologicalReaction direction="left-to-right" evidence="8">
        <dbReference type="Rhea" id="RHEA:31320"/>
    </physiologicalReaction>
</comment>
<proteinExistence type="inferred from homology"/>
<sequence length="479" mass="54032">MVTEKFVGWPLVEQDYAVHILTPDINNIKDIKDKTVIYTEGWQQGPLAAVLRGGINAKAVLDVLAASGVREITIFHLEEKIPYLEDVFLSSVVAPAHEMFDHVAVHWRREPSIYDLVTQIGKDYNMLLFGAPLALSEILPFYKSIKEYYAGSITIVKASSHDIEFDETDEIYKWLRQRTFEATDFALPSVLRSHKKKLNKKIAVILPSLNEERTVGNVIETALEVKDAGIIDEVILVDSQSTDNTVSVAETFGIPVFRHPEIEPQLGSYRGKGEAMYKSLFVTDCDILAWVDTDIESITPRFFYGLLGPMLTHPEIKFSKGYFSRPVRVEASGLELGGGRVTEIFARPWINAFLPQLSGFIQPLAGTVAIYREEMLKMRIPANYGVEIAMLVQAVANAGLWSTCQVNLGEVIHRSKDVASLSEMSFQILQVLIELMGIKELGRHETLRRVYSAFGKFELSSKRFKTFWREYKSEASDKI</sequence>
<evidence type="ECO:0000313" key="11">
    <source>
        <dbReference type="EMBL" id="EAX47401.1"/>
    </source>
</evidence>
<keyword evidence="12" id="KW-1185">Reference proteome</keyword>
<evidence type="ECO:0000259" key="10">
    <source>
        <dbReference type="Pfam" id="PF00535"/>
    </source>
</evidence>
<evidence type="ECO:0000256" key="4">
    <source>
        <dbReference type="ARBA" id="ARBA00022679"/>
    </source>
</evidence>
<dbReference type="eggNOG" id="COG1215">
    <property type="taxonomic scope" value="Bacteria"/>
</dbReference>
<dbReference type="PANTHER" id="PTHR48090:SF10">
    <property type="entry name" value="GLUCOSYL-3-PHOSPHOGLYCERATE SYNTHASE"/>
    <property type="match status" value="1"/>
</dbReference>
<evidence type="ECO:0000256" key="2">
    <source>
        <dbReference type="ARBA" id="ARBA00006739"/>
    </source>
</evidence>
<protein>
    <recommendedName>
        <fullName evidence="7">Glucosyl-3-phosphoglycerate synthase</fullName>
        <ecNumber evidence="6">2.4.1.266</ecNumber>
    </recommendedName>
</protein>
<dbReference type="InterPro" id="IPR029044">
    <property type="entry name" value="Nucleotide-diphossugar_trans"/>
</dbReference>
<dbReference type="RefSeq" id="WP_007289545.1">
    <property type="nucleotide sequence ID" value="NZ_AAWL01000010.1"/>
</dbReference>
<evidence type="ECO:0000256" key="9">
    <source>
        <dbReference type="ARBA" id="ARBA00048997"/>
    </source>
</evidence>
<dbReference type="EC" id="2.4.1.266" evidence="6"/>
<evidence type="ECO:0000256" key="6">
    <source>
        <dbReference type="ARBA" id="ARBA00039022"/>
    </source>
</evidence>
<name>A1HR85_9FIRM</name>
<evidence type="ECO:0000313" key="12">
    <source>
        <dbReference type="Proteomes" id="UP000005139"/>
    </source>
</evidence>
<evidence type="ECO:0000256" key="8">
    <source>
        <dbReference type="ARBA" id="ARBA00048689"/>
    </source>
</evidence>
<reference evidence="11 12" key="1">
    <citation type="submission" date="2007-01" db="EMBL/GenBank/DDBJ databases">
        <title>Annotation of the draft genome assembly of Thermosinus carboxydivorans Nor1.</title>
        <authorList>
            <consortium name="US DOE Joint Genome Institute (JGI-ORNL)"/>
            <person name="Larimer F."/>
            <person name="Land M."/>
            <person name="Hauser L."/>
        </authorList>
    </citation>
    <scope>NUCLEOTIDE SEQUENCE [LARGE SCALE GENOMIC DNA]</scope>
    <source>
        <strain evidence="11 12">Nor1</strain>
    </source>
</reference>
<evidence type="ECO:0000256" key="5">
    <source>
        <dbReference type="ARBA" id="ARBA00022842"/>
    </source>
</evidence>
<evidence type="ECO:0000256" key="1">
    <source>
        <dbReference type="ARBA" id="ARBA00001946"/>
    </source>
</evidence>
<dbReference type="AlphaFoldDB" id="A1HR85"/>
<gene>
    <name evidence="11" type="ORF">TcarDRAFT_1419</name>
</gene>
<accession>A1HR85</accession>
<dbReference type="OrthoDB" id="9810303at2"/>
<dbReference type="SUPFAM" id="SSF53448">
    <property type="entry name" value="Nucleotide-diphospho-sugar transferases"/>
    <property type="match status" value="1"/>
</dbReference>
<organism evidence="11 12">
    <name type="scientific">Thermosinus carboxydivorans Nor1</name>
    <dbReference type="NCBI Taxonomy" id="401526"/>
    <lineage>
        <taxon>Bacteria</taxon>
        <taxon>Bacillati</taxon>
        <taxon>Bacillota</taxon>
        <taxon>Negativicutes</taxon>
        <taxon>Selenomonadales</taxon>
        <taxon>Sporomusaceae</taxon>
        <taxon>Thermosinus</taxon>
    </lineage>
</organism>
<dbReference type="GO" id="GO:0016757">
    <property type="term" value="F:glycosyltransferase activity"/>
    <property type="evidence" value="ECO:0007669"/>
    <property type="project" value="UniProtKB-KW"/>
</dbReference>
<dbReference type="PANTHER" id="PTHR48090">
    <property type="entry name" value="UNDECAPRENYL-PHOSPHATE 4-DEOXY-4-FORMAMIDO-L-ARABINOSE TRANSFERASE-RELATED"/>
    <property type="match status" value="1"/>
</dbReference>
<evidence type="ECO:0000256" key="7">
    <source>
        <dbReference type="ARBA" id="ARBA00040894"/>
    </source>
</evidence>
<dbReference type="Gene3D" id="3.90.550.10">
    <property type="entry name" value="Spore Coat Polysaccharide Biosynthesis Protein SpsA, Chain A"/>
    <property type="match status" value="1"/>
</dbReference>
<dbReference type="InterPro" id="IPR050256">
    <property type="entry name" value="Glycosyltransferase_2"/>
</dbReference>
<comment type="cofactor">
    <cofactor evidence="1">
        <name>Mg(2+)</name>
        <dbReference type="ChEBI" id="CHEBI:18420"/>
    </cofactor>
</comment>
<keyword evidence="5" id="KW-0460">Magnesium</keyword>
<keyword evidence="3" id="KW-0328">Glycosyltransferase</keyword>
<dbReference type="EMBL" id="AAWL01000010">
    <property type="protein sequence ID" value="EAX47401.1"/>
    <property type="molecule type" value="Genomic_DNA"/>
</dbReference>
<dbReference type="Pfam" id="PF00535">
    <property type="entry name" value="Glycos_transf_2"/>
    <property type="match status" value="1"/>
</dbReference>
<reference evidence="11 12" key="2">
    <citation type="submission" date="2007-01" db="EMBL/GenBank/DDBJ databases">
        <title>Sequencing of the draft genome and assembly of Thermosinus carboxydivorans Nor1.</title>
        <authorList>
            <consortium name="US DOE Joint Genome Institute (JGI-PGF)"/>
            <person name="Copeland A."/>
            <person name="Lucas S."/>
            <person name="Lapidus A."/>
            <person name="Barry K."/>
            <person name="Glavina del Rio T."/>
            <person name="Dalin E."/>
            <person name="Tice H."/>
            <person name="Bruce D."/>
            <person name="Pitluck S."/>
            <person name="Richardson P."/>
        </authorList>
    </citation>
    <scope>NUCLEOTIDE SEQUENCE [LARGE SCALE GENOMIC DNA]</scope>
    <source>
        <strain evidence="11 12">Nor1</strain>
    </source>
</reference>
<dbReference type="InterPro" id="IPR001173">
    <property type="entry name" value="Glyco_trans_2-like"/>
</dbReference>
<keyword evidence="4 11" id="KW-0808">Transferase</keyword>
<evidence type="ECO:0000256" key="3">
    <source>
        <dbReference type="ARBA" id="ARBA00022676"/>
    </source>
</evidence>
<dbReference type="NCBIfam" id="NF010496">
    <property type="entry name" value="PRK13915.1"/>
    <property type="match status" value="1"/>
</dbReference>
<comment type="similarity">
    <text evidence="2">Belongs to the glycosyltransferase 2 family.</text>
</comment>